<feature type="compositionally biased region" description="Basic residues" evidence="1">
    <location>
        <begin position="674"/>
        <end position="688"/>
    </location>
</feature>
<feature type="region of interest" description="Disordered" evidence="1">
    <location>
        <begin position="632"/>
        <end position="688"/>
    </location>
</feature>
<dbReference type="EMBL" id="WNWS01000292">
    <property type="protein sequence ID" value="KAE9971655.1"/>
    <property type="molecule type" value="Genomic_DNA"/>
</dbReference>
<comment type="caution">
    <text evidence="2">The sequence shown here is derived from an EMBL/GenBank/DDBJ whole genome shotgun (WGS) entry which is preliminary data.</text>
</comment>
<evidence type="ECO:0000313" key="2">
    <source>
        <dbReference type="EMBL" id="KAE9971655.1"/>
    </source>
</evidence>
<feature type="region of interest" description="Disordered" evidence="1">
    <location>
        <begin position="194"/>
        <end position="218"/>
    </location>
</feature>
<feature type="compositionally biased region" description="Polar residues" evidence="1">
    <location>
        <begin position="644"/>
        <end position="657"/>
    </location>
</feature>
<evidence type="ECO:0000256" key="1">
    <source>
        <dbReference type="SAM" id="MobiDB-lite"/>
    </source>
</evidence>
<feature type="region of interest" description="Disordered" evidence="1">
    <location>
        <begin position="607"/>
        <end position="626"/>
    </location>
</feature>
<gene>
    <name evidence="2" type="ORF">EG328_005476</name>
</gene>
<protein>
    <submittedName>
        <fullName evidence="2">Uncharacterized protein</fullName>
    </submittedName>
</protein>
<sequence length="688" mass="78929">MLSSTRFAQASLRSLRSTNRQHPILLSPILRHTPTTRLFSNSVRWNQGLEPNNSKTTNDAESSSRQFTEEEWQKYWGDKSFFGKLLVTYSSRDRRYSPKQVLMLDILTQINLLDLEFRNVGVLEHEKENEKCYSFLEATTASLRSIGGIQFEKFGPADDNDSAIPSNTTMTDSATAHTIKKPKYSAEATLQAKTDPKEKKNLQDACPRDTSNPWNQDWKAAPSEASQTYSYKEKIIREKTIAAIQKEQELRDAYMRSRGLGDWKDHLKGVHKNRRYSVSFRRRYRELCRADSKGEDNKYLELIAARKKIREGLKFEMQSLGVDATQVESILKGYDILAEIVKMDEWRRSLSRYPTKAEREKMISLVTSLESLLAEDDIPAHRDRYLNIYTEHRRQKLKEMVEAPLQKIDIEALSVAQLEDREMVVDDLQAYCIWSEYSELLIEFPNQGQEWDNLLRYNVRKIDQALKCLAEFYRIALWLKEMDRITDPDTEKKAKADKFLDEWANHFDERPAPGERLLPISQRLNIVMNRAMEQIKRDIKIVLLTPPPKAPEKKSNWKKQGRTADMVLREVLGAFKPSPERAKAKKANEDYQAQLEAREAEIAAAKWKKENGSKPLPSDSKPKLLPGAAGIAANAAAKRGQTLRRVNSPSGVDTSRGPNGPKPERKTFVSPNRKGGKFGKFGKGRKVG</sequence>
<name>A0A8H3UL42_VENIN</name>
<accession>A0A8H3UL42</accession>
<organism evidence="2 3">
    <name type="scientific">Venturia inaequalis</name>
    <name type="common">Apple scab fungus</name>
    <dbReference type="NCBI Taxonomy" id="5025"/>
    <lineage>
        <taxon>Eukaryota</taxon>
        <taxon>Fungi</taxon>
        <taxon>Dikarya</taxon>
        <taxon>Ascomycota</taxon>
        <taxon>Pezizomycotina</taxon>
        <taxon>Dothideomycetes</taxon>
        <taxon>Pleosporomycetidae</taxon>
        <taxon>Venturiales</taxon>
        <taxon>Venturiaceae</taxon>
        <taxon>Venturia</taxon>
    </lineage>
</organism>
<dbReference type="Proteomes" id="UP000447873">
    <property type="component" value="Unassembled WGS sequence"/>
</dbReference>
<proteinExistence type="predicted"/>
<evidence type="ECO:0000313" key="3">
    <source>
        <dbReference type="Proteomes" id="UP000447873"/>
    </source>
</evidence>
<feature type="compositionally biased region" description="Low complexity" evidence="1">
    <location>
        <begin position="613"/>
        <end position="626"/>
    </location>
</feature>
<dbReference type="AlphaFoldDB" id="A0A8H3UL42"/>
<reference evidence="2 3" key="1">
    <citation type="submission" date="2018-12" db="EMBL/GenBank/DDBJ databases">
        <title>Venturia inaequalis Genome Resource.</title>
        <authorList>
            <person name="Lichtner F.J."/>
        </authorList>
    </citation>
    <scope>NUCLEOTIDE SEQUENCE [LARGE SCALE GENOMIC DNA]</scope>
    <source>
        <strain evidence="2 3">120213</strain>
    </source>
</reference>